<protein>
    <submittedName>
        <fullName evidence="1">Uncharacterized protein</fullName>
    </submittedName>
</protein>
<dbReference type="EMBL" id="AANZ01000014">
    <property type="protein sequence ID" value="EAQ79348.1"/>
    <property type="molecule type" value="Genomic_DNA"/>
</dbReference>
<proteinExistence type="predicted"/>
<evidence type="ECO:0000313" key="1">
    <source>
        <dbReference type="EMBL" id="EAQ79348.1"/>
    </source>
</evidence>
<name>A3ZVK2_9BACT</name>
<comment type="caution">
    <text evidence="1">The sequence shown here is derived from an EMBL/GenBank/DDBJ whole genome shotgun (WGS) entry which is preliminary data.</text>
</comment>
<dbReference type="Proteomes" id="UP000004358">
    <property type="component" value="Unassembled WGS sequence"/>
</dbReference>
<gene>
    <name evidence="1" type="ORF">DSM3645_02693</name>
</gene>
<evidence type="ECO:0000313" key="2">
    <source>
        <dbReference type="Proteomes" id="UP000004358"/>
    </source>
</evidence>
<dbReference type="AlphaFoldDB" id="A3ZVK2"/>
<accession>A3ZVK2</accession>
<reference evidence="1 2" key="1">
    <citation type="submission" date="2006-02" db="EMBL/GenBank/DDBJ databases">
        <authorList>
            <person name="Amann R."/>
            <person name="Ferriera S."/>
            <person name="Johnson J."/>
            <person name="Kravitz S."/>
            <person name="Halpern A."/>
            <person name="Remington K."/>
            <person name="Beeson K."/>
            <person name="Tran B."/>
            <person name="Rogers Y.-H."/>
            <person name="Friedman R."/>
            <person name="Venter J.C."/>
        </authorList>
    </citation>
    <scope>NUCLEOTIDE SEQUENCE [LARGE SCALE GENOMIC DNA]</scope>
    <source>
        <strain evidence="1 2">DSM 3645</strain>
    </source>
</reference>
<sequence length="30" mass="3433">MPGMHLIKHLEYVLKRRANFALRIQAGVGI</sequence>
<organism evidence="1 2">
    <name type="scientific">Blastopirellula marina DSM 3645</name>
    <dbReference type="NCBI Taxonomy" id="314230"/>
    <lineage>
        <taxon>Bacteria</taxon>
        <taxon>Pseudomonadati</taxon>
        <taxon>Planctomycetota</taxon>
        <taxon>Planctomycetia</taxon>
        <taxon>Pirellulales</taxon>
        <taxon>Pirellulaceae</taxon>
        <taxon>Blastopirellula</taxon>
    </lineage>
</organism>
<dbReference type="HOGENOM" id="CLU_3402312_0_0_0"/>